<comment type="caution">
    <text evidence="11">The sequence shown here is derived from an EMBL/GenBank/DDBJ whole genome shotgun (WGS) entry which is preliminary data.</text>
</comment>
<evidence type="ECO:0000256" key="1">
    <source>
        <dbReference type="ARBA" id="ARBA00004141"/>
    </source>
</evidence>
<dbReference type="PANTHER" id="PTHR23502:SF47">
    <property type="entry name" value="MAJOR FACILITATOR SUPERFAMILY (MFS) PROFILE DOMAIN-CONTAINING PROTEIN-RELATED"/>
    <property type="match status" value="1"/>
</dbReference>
<comment type="similarity">
    <text evidence="5">Belongs to the major facilitator superfamily. CAR1 family.</text>
</comment>
<dbReference type="Proteomes" id="UP000073492">
    <property type="component" value="Unassembled WGS sequence"/>
</dbReference>
<dbReference type="PANTHER" id="PTHR23502">
    <property type="entry name" value="MAJOR FACILITATOR SUPERFAMILY"/>
    <property type="match status" value="1"/>
</dbReference>
<keyword evidence="2 9" id="KW-0812">Transmembrane</keyword>
<dbReference type="AlphaFoldDB" id="A0A139HLF7"/>
<dbReference type="EMBL" id="LFZO01000609">
    <property type="protein sequence ID" value="KXT03308.1"/>
    <property type="molecule type" value="Genomic_DNA"/>
</dbReference>
<feature type="transmembrane region" description="Helical" evidence="9">
    <location>
        <begin position="162"/>
        <end position="182"/>
    </location>
</feature>
<gene>
    <name evidence="11" type="ORF">AC579_7080</name>
</gene>
<evidence type="ECO:0000256" key="4">
    <source>
        <dbReference type="ARBA" id="ARBA00023136"/>
    </source>
</evidence>
<evidence type="ECO:0000256" key="3">
    <source>
        <dbReference type="ARBA" id="ARBA00022989"/>
    </source>
</evidence>
<dbReference type="InterPro" id="IPR036259">
    <property type="entry name" value="MFS_trans_sf"/>
</dbReference>
<evidence type="ECO:0000256" key="6">
    <source>
        <dbReference type="ARBA" id="ARBA00053977"/>
    </source>
</evidence>
<name>A0A139HLF7_9PEZI</name>
<evidence type="ECO:0000259" key="10">
    <source>
        <dbReference type="PROSITE" id="PS50850"/>
    </source>
</evidence>
<dbReference type="FunFam" id="1.20.1250.20:FF:000011">
    <property type="entry name" value="MFS multidrug transporter, putative"/>
    <property type="match status" value="1"/>
</dbReference>
<feature type="transmembrane region" description="Helical" evidence="9">
    <location>
        <begin position="105"/>
        <end position="122"/>
    </location>
</feature>
<dbReference type="GO" id="GO:0022857">
    <property type="term" value="F:transmembrane transporter activity"/>
    <property type="evidence" value="ECO:0007669"/>
    <property type="project" value="InterPro"/>
</dbReference>
<proteinExistence type="inferred from homology"/>
<accession>A0A139HLF7</accession>
<feature type="domain" description="Major facilitator superfamily (MFS) profile" evidence="10">
    <location>
        <begin position="39"/>
        <end position="477"/>
    </location>
</feature>
<evidence type="ECO:0000256" key="5">
    <source>
        <dbReference type="ARBA" id="ARBA00038347"/>
    </source>
</evidence>
<evidence type="ECO:0000256" key="9">
    <source>
        <dbReference type="SAM" id="Phobius"/>
    </source>
</evidence>
<evidence type="ECO:0000256" key="2">
    <source>
        <dbReference type="ARBA" id="ARBA00022692"/>
    </source>
</evidence>
<reference evidence="11 12" key="1">
    <citation type="submission" date="2015-07" db="EMBL/GenBank/DDBJ databases">
        <title>Comparative genomics of the Sigatoka disease complex on banana suggests a link between parallel evolutionary changes in Pseudocercospora fijiensis and Pseudocercospora eumusae and increased virulence on the banana host.</title>
        <authorList>
            <person name="Chang T.-C."/>
            <person name="Salvucci A."/>
            <person name="Crous P.W."/>
            <person name="Stergiopoulos I."/>
        </authorList>
    </citation>
    <scope>NUCLEOTIDE SEQUENCE [LARGE SCALE GENOMIC DNA]</scope>
    <source>
        <strain evidence="11 12">CBS 116634</strain>
    </source>
</reference>
<evidence type="ECO:0000313" key="11">
    <source>
        <dbReference type="EMBL" id="KXT03308.1"/>
    </source>
</evidence>
<dbReference type="Pfam" id="PF07690">
    <property type="entry name" value="MFS_1"/>
    <property type="match status" value="1"/>
</dbReference>
<dbReference type="InterPro" id="IPR011701">
    <property type="entry name" value="MFS"/>
</dbReference>
<evidence type="ECO:0000313" key="12">
    <source>
        <dbReference type="Proteomes" id="UP000073492"/>
    </source>
</evidence>
<dbReference type="GO" id="GO:0005886">
    <property type="term" value="C:plasma membrane"/>
    <property type="evidence" value="ECO:0007669"/>
    <property type="project" value="TreeGrafter"/>
</dbReference>
<evidence type="ECO:0000256" key="7">
    <source>
        <dbReference type="ARBA" id="ARBA00069139"/>
    </source>
</evidence>
<dbReference type="SUPFAM" id="SSF103473">
    <property type="entry name" value="MFS general substrate transporter"/>
    <property type="match status" value="1"/>
</dbReference>
<sequence>MESIALEVAAYTETHIVSWNGHSDPAKPANWSSLRKWTIVVTTTLMTAMVSFASSVFSATIDETKAEFGVSATVMLLGITLYVLGFAIGPCVWGPASELYGRTQPMWIGMLCFLLFQIPLGLARDASTILVSRFLAGLFGSAPLAIVAGMYVDFLGPVERGIATAVFSVGCWCGPVLGPVIGNIATEQFGWRSTAWITMISGAFLTLLACSCTPETSEPILLKRKARRLRLETSNWALHARSEEKPADAAYFIRKYLTKPAKMLFLEPILMIFTAYMSLVYGILYLSLTLYPFAFEVLRGWTSVKAGLPFLSQLVGIVLGCLIIGLHGYFHCKKALTGRKLMPEDRLPPVVLGSALLPIGLFVFSWTSEPSHSPIPQVLAGLLIGSGAVLVFMSSLAFIVEMYLFDANSALAVNTFFRCSVAAVFPLLSRDMFDALGIKWSGSLLGFICIGMAPFPLLMLRYGSTIRGWSKFACVSA</sequence>
<feature type="transmembrane region" description="Helical" evidence="9">
    <location>
        <begin position="264"/>
        <end position="286"/>
    </location>
</feature>
<comment type="subcellular location">
    <subcellularLocation>
        <location evidence="1">Membrane</location>
        <topology evidence="1">Multi-pass membrane protein</topology>
    </subcellularLocation>
</comment>
<keyword evidence="3 9" id="KW-1133">Transmembrane helix</keyword>
<keyword evidence="4 9" id="KW-0472">Membrane</keyword>
<feature type="transmembrane region" description="Helical" evidence="9">
    <location>
        <begin position="440"/>
        <end position="460"/>
    </location>
</feature>
<feature type="transmembrane region" description="Helical" evidence="9">
    <location>
        <begin position="134"/>
        <end position="155"/>
    </location>
</feature>
<feature type="transmembrane region" description="Helical" evidence="9">
    <location>
        <begin position="306"/>
        <end position="326"/>
    </location>
</feature>
<feature type="transmembrane region" description="Helical" evidence="9">
    <location>
        <begin position="378"/>
        <end position="399"/>
    </location>
</feature>
<feature type="transmembrane region" description="Helical" evidence="9">
    <location>
        <begin position="69"/>
        <end position="93"/>
    </location>
</feature>
<comment type="function">
    <text evidence="6">MFS transporter; part of the gene cluster that mediates the biosynthesis of cercosporin, a light-activated, non-host-selective toxin. The perylenequinone chromophore of cercosporin absorbs light energy to attain an electronically-activated triplet state and produces active oxygen species such as the hydroxyl radical, superoxide, hydrogen peroxide or singlet oxygen upon reaction with oxygen molecules. These reactive oxygen species cause damage to various cellular components including lipids, proteins and nucleic acids. Responsible for secretion and accumulation of cercosporin, but does not play any roles in self-protection against the toxicity of cercosporin.</text>
</comment>
<dbReference type="Gene3D" id="1.20.1250.20">
    <property type="entry name" value="MFS general substrate transporter like domains"/>
    <property type="match status" value="1"/>
</dbReference>
<dbReference type="InterPro" id="IPR020846">
    <property type="entry name" value="MFS_dom"/>
</dbReference>
<feature type="transmembrane region" description="Helical" evidence="9">
    <location>
        <begin position="411"/>
        <end position="428"/>
    </location>
</feature>
<protein>
    <recommendedName>
        <fullName evidence="7">Cercosporin MFS transporter CTB4</fullName>
    </recommendedName>
    <alternativeName>
        <fullName evidence="8">Cercosporin toxin biosynthesis cluster protein 4</fullName>
    </alternativeName>
</protein>
<feature type="transmembrane region" description="Helical" evidence="9">
    <location>
        <begin position="347"/>
        <end position="366"/>
    </location>
</feature>
<organism evidence="11 12">
    <name type="scientific">Pseudocercospora musae</name>
    <dbReference type="NCBI Taxonomy" id="113226"/>
    <lineage>
        <taxon>Eukaryota</taxon>
        <taxon>Fungi</taxon>
        <taxon>Dikarya</taxon>
        <taxon>Ascomycota</taxon>
        <taxon>Pezizomycotina</taxon>
        <taxon>Dothideomycetes</taxon>
        <taxon>Dothideomycetidae</taxon>
        <taxon>Mycosphaerellales</taxon>
        <taxon>Mycosphaerellaceae</taxon>
        <taxon>Pseudocercospora</taxon>
    </lineage>
</organism>
<feature type="transmembrane region" description="Helical" evidence="9">
    <location>
        <begin position="37"/>
        <end position="57"/>
    </location>
</feature>
<evidence type="ECO:0000256" key="8">
    <source>
        <dbReference type="ARBA" id="ARBA00077167"/>
    </source>
</evidence>
<dbReference type="PROSITE" id="PS50850">
    <property type="entry name" value="MFS"/>
    <property type="match status" value="1"/>
</dbReference>
<dbReference type="CDD" id="cd17323">
    <property type="entry name" value="MFS_Tpo1_MDR_like"/>
    <property type="match status" value="1"/>
</dbReference>
<keyword evidence="12" id="KW-1185">Reference proteome</keyword>